<dbReference type="Proteomes" id="UP000887574">
    <property type="component" value="Unplaced"/>
</dbReference>
<name>A0A915EVL5_9BILA</name>
<dbReference type="InterPro" id="IPR040008">
    <property type="entry name" value="Ribosomal_mL46"/>
</dbReference>
<evidence type="ECO:0000259" key="1">
    <source>
        <dbReference type="Pfam" id="PF11788"/>
    </source>
</evidence>
<dbReference type="GO" id="GO:0005762">
    <property type="term" value="C:mitochondrial large ribosomal subunit"/>
    <property type="evidence" value="ECO:0007669"/>
    <property type="project" value="TreeGrafter"/>
</dbReference>
<dbReference type="InterPro" id="IPR021757">
    <property type="entry name" value="Ribosomal_mL46_N"/>
</dbReference>
<dbReference type="Gene3D" id="3.90.79.10">
    <property type="entry name" value="Nucleoside Triphosphate Pyrophosphohydrolase"/>
    <property type="match status" value="1"/>
</dbReference>
<dbReference type="Pfam" id="PF11788">
    <property type="entry name" value="MRP-L46"/>
    <property type="match status" value="1"/>
</dbReference>
<proteinExistence type="predicted"/>
<accession>A0A915EVL5</accession>
<dbReference type="WBParaSite" id="jg9716">
    <property type="protein sequence ID" value="jg9716"/>
    <property type="gene ID" value="jg9716"/>
</dbReference>
<dbReference type="PANTHER" id="PTHR13124:SF12">
    <property type="entry name" value="LARGE RIBOSOMAL SUBUNIT PROTEIN ML46"/>
    <property type="match status" value="1"/>
</dbReference>
<dbReference type="PANTHER" id="PTHR13124">
    <property type="entry name" value="39S RIBOSOMAL PROTEIN L46, MITOCHONDRIAL PRECURSOR-RELATED"/>
    <property type="match status" value="1"/>
</dbReference>
<evidence type="ECO:0000313" key="2">
    <source>
        <dbReference type="Proteomes" id="UP000887574"/>
    </source>
</evidence>
<feature type="domain" description="Large ribosomal subunit protein mL46 N-terminal" evidence="1">
    <location>
        <begin position="51"/>
        <end position="140"/>
    </location>
</feature>
<dbReference type="GO" id="GO:0003735">
    <property type="term" value="F:structural constituent of ribosome"/>
    <property type="evidence" value="ECO:0007669"/>
    <property type="project" value="InterPro"/>
</dbReference>
<dbReference type="AlphaFoldDB" id="A0A915EVL5"/>
<organism evidence="2 3">
    <name type="scientific">Ditylenchus dipsaci</name>
    <dbReference type="NCBI Taxonomy" id="166011"/>
    <lineage>
        <taxon>Eukaryota</taxon>
        <taxon>Metazoa</taxon>
        <taxon>Ecdysozoa</taxon>
        <taxon>Nematoda</taxon>
        <taxon>Chromadorea</taxon>
        <taxon>Rhabditida</taxon>
        <taxon>Tylenchina</taxon>
        <taxon>Tylenchomorpha</taxon>
        <taxon>Sphaerularioidea</taxon>
        <taxon>Anguinidae</taxon>
        <taxon>Anguininae</taxon>
        <taxon>Ditylenchus</taxon>
    </lineage>
</organism>
<reference evidence="3" key="1">
    <citation type="submission" date="2022-11" db="UniProtKB">
        <authorList>
            <consortium name="WormBaseParasite"/>
        </authorList>
    </citation>
    <scope>IDENTIFICATION</scope>
</reference>
<protein>
    <submittedName>
        <fullName evidence="3">Large ribosomal subunit protein mL46</fullName>
    </submittedName>
</protein>
<evidence type="ECO:0000313" key="3">
    <source>
        <dbReference type="WBParaSite" id="jg9716"/>
    </source>
</evidence>
<keyword evidence="2" id="KW-1185">Reference proteome</keyword>
<sequence>MLLRQNIFVQVLSKRCYASPFLNTAMATGAASPKCFPPSNSNDSTYSLDKWDLSIGLVLYRMPVVTQPISEVEKKFSDMCTEKAEQMSLKSDYELKTEKDEILLKKRKQNELEGKDVSAIDDEIGTANKDLEQQWEATRQELVSKYKLDDLSALSYDSDPHTMWKQWKHKLLLLVRQKNAAFDSNYVTSKEEVKGYASPWIVPELKNNGEPLRQTAEKCLSNIVRSEIPVKILGNAPLSYVRREYPKKLQKILKTEKTGTVIFFYAAQLGPMFLGPVEFNEEMIADYRWCAKTELDELIKGVPGSTDYRRRLKRILLE</sequence>